<keyword evidence="2" id="KW-1185">Reference proteome</keyword>
<comment type="caution">
    <text evidence="1">The sequence shown here is derived from an EMBL/GenBank/DDBJ whole genome shotgun (WGS) entry which is preliminary data.</text>
</comment>
<evidence type="ECO:0000313" key="1">
    <source>
        <dbReference type="EMBL" id="KAL5105301.1"/>
    </source>
</evidence>
<protein>
    <submittedName>
        <fullName evidence="1">Uncharacterized protein</fullName>
    </submittedName>
</protein>
<evidence type="ECO:0000313" key="2">
    <source>
        <dbReference type="Proteomes" id="UP001651158"/>
    </source>
</evidence>
<dbReference type="EMBL" id="JAKROA010000009">
    <property type="protein sequence ID" value="KAL5105301.1"/>
    <property type="molecule type" value="Genomic_DNA"/>
</dbReference>
<organism evidence="1 2">
    <name type="scientific">Taenia crassiceps</name>
    <dbReference type="NCBI Taxonomy" id="6207"/>
    <lineage>
        <taxon>Eukaryota</taxon>
        <taxon>Metazoa</taxon>
        <taxon>Spiralia</taxon>
        <taxon>Lophotrochozoa</taxon>
        <taxon>Platyhelminthes</taxon>
        <taxon>Cestoda</taxon>
        <taxon>Eucestoda</taxon>
        <taxon>Cyclophyllidea</taxon>
        <taxon>Taeniidae</taxon>
        <taxon>Taenia</taxon>
    </lineage>
</organism>
<name>A0ABR4Q6H3_9CEST</name>
<reference evidence="1 2" key="1">
    <citation type="journal article" date="2022" name="Front. Cell. Infect. Microbiol.">
        <title>The Genomes of Two Strains of Taenia crassiceps the Animal Model for the Study of Human Cysticercosis.</title>
        <authorList>
            <person name="Bobes R.J."/>
            <person name="Estrada K."/>
            <person name="Rios-Valencia D.G."/>
            <person name="Calderon-Gallegos A."/>
            <person name="de la Torre P."/>
            <person name="Carrero J.C."/>
            <person name="Sanchez-Flores A."/>
            <person name="Laclette J.P."/>
        </authorList>
    </citation>
    <scope>NUCLEOTIDE SEQUENCE [LARGE SCALE GENOMIC DNA]</scope>
    <source>
        <strain evidence="1">WFUcys</strain>
    </source>
</reference>
<gene>
    <name evidence="1" type="ORF">TcWFU_009380</name>
</gene>
<dbReference type="Proteomes" id="UP001651158">
    <property type="component" value="Unassembled WGS sequence"/>
</dbReference>
<sequence>MSRDVVSIPLAPPPPTSIHPCVHPFAFFIPASPDLLLFFSSSPFLLLSFSFPSPFLHLLPYSPLFLPLRLKSLRAYSHLSPCPSLHSPYLLTYPRDGDGGIRHEAFDQSIVSSIPTSIFVLCSTSTLTATVLTEPWLCTYLISHSEEALAVALMVA</sequence>
<proteinExistence type="predicted"/>
<accession>A0ABR4Q6H3</accession>